<keyword evidence="1" id="KW-0732">Signal</keyword>
<accession>A0A9N8DZ49</accession>
<dbReference type="Gene3D" id="3.10.450.50">
    <property type="match status" value="1"/>
</dbReference>
<organism evidence="2 3">
    <name type="scientific">Seminavis robusta</name>
    <dbReference type="NCBI Taxonomy" id="568900"/>
    <lineage>
        <taxon>Eukaryota</taxon>
        <taxon>Sar</taxon>
        <taxon>Stramenopiles</taxon>
        <taxon>Ochrophyta</taxon>
        <taxon>Bacillariophyta</taxon>
        <taxon>Bacillariophyceae</taxon>
        <taxon>Bacillariophycidae</taxon>
        <taxon>Naviculales</taxon>
        <taxon>Naviculaceae</taxon>
        <taxon>Seminavis</taxon>
    </lineage>
</organism>
<evidence type="ECO:0000313" key="3">
    <source>
        <dbReference type="Proteomes" id="UP001153069"/>
    </source>
</evidence>
<dbReference type="AlphaFoldDB" id="A0A9N8DZ49"/>
<keyword evidence="3" id="KW-1185">Reference proteome</keyword>
<evidence type="ECO:0000313" key="2">
    <source>
        <dbReference type="EMBL" id="CAB9511578.1"/>
    </source>
</evidence>
<feature type="signal peptide" evidence="1">
    <location>
        <begin position="1"/>
        <end position="25"/>
    </location>
</feature>
<sequence>MSRSTTPLSLLHVVVALLYLQVVGSFHLVSQYQYTNSPQKQSYRTTPLYALPKDQLLQLAKEYVANPSLEALADDFIFRGPVIGPLNKKDFAATFESVAKSENDIGTAFPDMEPNAFGFTADDPVEPNRVWYFVRPRGTFTGPFDHPVVGRIEPTGAKYIAPPEARSVIFNDEGRVQYQSVGYVTDRFTGDTTGGQGAVFGLYAVMGQELDDTVGSPVTVLLQKIAEWLPEGMVPKSYSKKEELPSWWKDERMGAQK</sequence>
<feature type="chain" id="PRO_5040503640" evidence="1">
    <location>
        <begin position="26"/>
        <end position="257"/>
    </location>
</feature>
<name>A0A9N8DZ49_9STRA</name>
<comment type="caution">
    <text evidence="2">The sequence shown here is derived from an EMBL/GenBank/DDBJ whole genome shotgun (WGS) entry which is preliminary data.</text>
</comment>
<proteinExistence type="predicted"/>
<reference evidence="2" key="1">
    <citation type="submission" date="2020-06" db="EMBL/GenBank/DDBJ databases">
        <authorList>
            <consortium name="Plant Systems Biology data submission"/>
        </authorList>
    </citation>
    <scope>NUCLEOTIDE SEQUENCE</scope>
    <source>
        <strain evidence="2">D6</strain>
    </source>
</reference>
<dbReference type="Proteomes" id="UP001153069">
    <property type="component" value="Unassembled WGS sequence"/>
</dbReference>
<evidence type="ECO:0000256" key="1">
    <source>
        <dbReference type="SAM" id="SignalP"/>
    </source>
</evidence>
<protein>
    <submittedName>
        <fullName evidence="2">Uncharacterized protein</fullName>
    </submittedName>
</protein>
<dbReference type="OrthoDB" id="199820at2759"/>
<dbReference type="EMBL" id="CAICTM010000491">
    <property type="protein sequence ID" value="CAB9511578.1"/>
    <property type="molecule type" value="Genomic_DNA"/>
</dbReference>
<gene>
    <name evidence="2" type="ORF">SEMRO_492_G153740.1</name>
</gene>